<dbReference type="InterPro" id="IPR041581">
    <property type="entry name" value="Glyoxalase_6"/>
</dbReference>
<evidence type="ECO:0000259" key="1">
    <source>
        <dbReference type="PROSITE" id="PS51819"/>
    </source>
</evidence>
<reference evidence="2 3" key="1">
    <citation type="submission" date="2020-08" db="EMBL/GenBank/DDBJ databases">
        <title>The genome sequence of type strain Novosphingobium flavum NBRC 111647.</title>
        <authorList>
            <person name="Liu Y."/>
        </authorList>
    </citation>
    <scope>NUCLEOTIDE SEQUENCE [LARGE SCALE GENOMIC DNA]</scope>
    <source>
        <strain evidence="2 3">NBRC 111647</strain>
    </source>
</reference>
<dbReference type="EMBL" id="JACLAW010000001">
    <property type="protein sequence ID" value="MBC2664268.1"/>
    <property type="molecule type" value="Genomic_DNA"/>
</dbReference>
<comment type="caution">
    <text evidence="2">The sequence shown here is derived from an EMBL/GenBank/DDBJ whole genome shotgun (WGS) entry which is preliminary data.</text>
</comment>
<proteinExistence type="predicted"/>
<dbReference type="Gene3D" id="3.10.180.10">
    <property type="entry name" value="2,3-Dihydroxybiphenyl 1,2-Dioxygenase, domain 1"/>
    <property type="match status" value="2"/>
</dbReference>
<evidence type="ECO:0000313" key="2">
    <source>
        <dbReference type="EMBL" id="MBC2664268.1"/>
    </source>
</evidence>
<dbReference type="PROSITE" id="PS51819">
    <property type="entry name" value="VOC"/>
    <property type="match status" value="2"/>
</dbReference>
<protein>
    <submittedName>
        <fullName evidence="2">VOC family protein</fullName>
    </submittedName>
</protein>
<dbReference type="SUPFAM" id="SSF54593">
    <property type="entry name" value="Glyoxalase/Bleomycin resistance protein/Dihydroxybiphenyl dioxygenase"/>
    <property type="match status" value="2"/>
</dbReference>
<dbReference type="InterPro" id="IPR004360">
    <property type="entry name" value="Glyas_Fos-R_dOase_dom"/>
</dbReference>
<dbReference type="RefSeq" id="WP_185662498.1">
    <property type="nucleotide sequence ID" value="NZ_JACLAW010000001.1"/>
</dbReference>
<gene>
    <name evidence="2" type="ORF">H7F51_01915</name>
</gene>
<dbReference type="Pfam" id="PF18029">
    <property type="entry name" value="Glyoxalase_6"/>
    <property type="match status" value="1"/>
</dbReference>
<dbReference type="CDD" id="cd07247">
    <property type="entry name" value="SgaA_N_like"/>
    <property type="match status" value="2"/>
</dbReference>
<accession>A0A7X1FP39</accession>
<dbReference type="InterPro" id="IPR037523">
    <property type="entry name" value="VOC_core"/>
</dbReference>
<dbReference type="Proteomes" id="UP000566813">
    <property type="component" value="Unassembled WGS sequence"/>
</dbReference>
<keyword evidence="3" id="KW-1185">Reference proteome</keyword>
<evidence type="ECO:0000313" key="3">
    <source>
        <dbReference type="Proteomes" id="UP000566813"/>
    </source>
</evidence>
<name>A0A7X1FP39_9SPHN</name>
<feature type="domain" description="VOC" evidence="1">
    <location>
        <begin position="7"/>
        <end position="125"/>
    </location>
</feature>
<feature type="domain" description="VOC" evidence="1">
    <location>
        <begin position="143"/>
        <end position="260"/>
    </location>
</feature>
<dbReference type="InterPro" id="IPR029068">
    <property type="entry name" value="Glyas_Bleomycin-R_OHBP_Dase"/>
</dbReference>
<dbReference type="Pfam" id="PF00903">
    <property type="entry name" value="Glyoxalase"/>
    <property type="match status" value="1"/>
</dbReference>
<sequence>MGNPVGSFIWYELMTTDADAASSFYGAVIGWSVSPKDPAAPLDYRFIGRADGGMNGGILQLSDDMAAHGARPAWVPYLYVTDVDQAVTAILDDGGKVLMPKNTIPQGSFAMVTDPQGVPFYVMTPAPPPGKPEAKSDVFSVTEPQHVRWNELASPDLEGAKAFYAFHFGFEFNNSMPMGPMGDYCFIDHHGQTLGAIMQQQPEQPPLWLPYIGVASTSAARLAIEENGGTVLRGPMEVPGGDWIVIATDPAGAVFGVVGPKGD</sequence>
<organism evidence="2 3">
    <name type="scientific">Novosphingobium flavum</name>
    <dbReference type="NCBI Taxonomy" id="1778672"/>
    <lineage>
        <taxon>Bacteria</taxon>
        <taxon>Pseudomonadati</taxon>
        <taxon>Pseudomonadota</taxon>
        <taxon>Alphaproteobacteria</taxon>
        <taxon>Sphingomonadales</taxon>
        <taxon>Sphingomonadaceae</taxon>
        <taxon>Novosphingobium</taxon>
    </lineage>
</organism>
<dbReference type="InterPro" id="IPR052164">
    <property type="entry name" value="Anthracycline_SecMetBiosynth"/>
</dbReference>
<dbReference type="PANTHER" id="PTHR33993:SF14">
    <property type="entry name" value="GB|AAF24581.1"/>
    <property type="match status" value="1"/>
</dbReference>
<dbReference type="PANTHER" id="PTHR33993">
    <property type="entry name" value="GLYOXALASE-RELATED"/>
    <property type="match status" value="1"/>
</dbReference>
<dbReference type="AlphaFoldDB" id="A0A7X1FP39"/>